<sequence length="573" mass="63434">MGLSKRCLLRWRTAAAAAIVVLLQGVPAAVSQQHEQRAAGDRSTHCFPTSKVTWINGNEGRVFMRDEKGGLHHLRIKGVSWHGFDTNAYSLNGLDETIMEEVLTQLQRHRFNAIRVPISLDFALWRSIRVAERSDVCGEAEMASMQLHRLFLRAAAHGMLVMLDLHALHARGSSRTADGAFLRDEQYAYGLPDLLRAWDGILFDYLVHPNFFALDAFDGPHFSPDWKDGSLNFAAMMQQLAVLLGRGHEAGGVTRWFKGLLGMKPHRERSLKVADHLGSEQWQRRVVYTPQIVTARRTPFSHEEILRGEPSKLFAQAYGYLELQHGHAVIVANWLAGSSEDPDNDKRIAGFKMEPEAEAQYVNLMAEWLHASGLSDVFFDLDPTEVGLFRHDWKTLAKCRLGLLDRINPNPTLFGHINTDEICVADWGGGLGAGQEVRVDYNGLDCTDSLNNFRCITCDSPETTAEIAAAAMAADAPRETTCVPWSFYADLNQLDEQDKKLRQLSAKLTKAQAAGLSSEEVSALHRQVTESAQRLTEFRKTAQNFAVTSGDTVDSSAGVAGATATPPSAKQGL</sequence>
<dbReference type="InterPro" id="IPR017853">
    <property type="entry name" value="GH"/>
</dbReference>
<dbReference type="PANTHER" id="PTHR35923">
    <property type="entry name" value="MAJOR EXTRACELLULAR ENDOGLUCANASE"/>
    <property type="match status" value="1"/>
</dbReference>
<dbReference type="OrthoDB" id="442731at2759"/>
<dbReference type="Gene3D" id="3.20.20.80">
    <property type="entry name" value="Glycosidases"/>
    <property type="match status" value="1"/>
</dbReference>
<feature type="region of interest" description="Disordered" evidence="4">
    <location>
        <begin position="550"/>
        <end position="573"/>
    </location>
</feature>
<proteinExistence type="predicted"/>
<comment type="caution">
    <text evidence="6">The sequence shown here is derived from an EMBL/GenBank/DDBJ whole genome shotgun (WGS) entry which is preliminary data.</text>
</comment>
<keyword evidence="1" id="KW-0136">Cellulose degradation</keyword>
<accession>A0A835YVG5</accession>
<dbReference type="GO" id="GO:0030245">
    <property type="term" value="P:cellulose catabolic process"/>
    <property type="evidence" value="ECO:0007669"/>
    <property type="project" value="UniProtKB-KW"/>
</dbReference>
<evidence type="ECO:0000256" key="2">
    <source>
        <dbReference type="ARBA" id="ARBA00023277"/>
    </source>
</evidence>
<dbReference type="Proteomes" id="UP000664859">
    <property type="component" value="Unassembled WGS sequence"/>
</dbReference>
<dbReference type="PANTHER" id="PTHR35923:SF2">
    <property type="entry name" value="ENDOGLUCANASE"/>
    <property type="match status" value="1"/>
</dbReference>
<evidence type="ECO:0000256" key="4">
    <source>
        <dbReference type="SAM" id="MobiDB-lite"/>
    </source>
</evidence>
<evidence type="ECO:0000256" key="1">
    <source>
        <dbReference type="ARBA" id="ARBA00023001"/>
    </source>
</evidence>
<protein>
    <recommendedName>
        <fullName evidence="8">Glycoside hydrolase family 5 domain-containing protein</fullName>
    </recommendedName>
</protein>
<organism evidence="6 7">
    <name type="scientific">Tribonema minus</name>
    <dbReference type="NCBI Taxonomy" id="303371"/>
    <lineage>
        <taxon>Eukaryota</taxon>
        <taxon>Sar</taxon>
        <taxon>Stramenopiles</taxon>
        <taxon>Ochrophyta</taxon>
        <taxon>PX clade</taxon>
        <taxon>Xanthophyceae</taxon>
        <taxon>Tribonematales</taxon>
        <taxon>Tribonemataceae</taxon>
        <taxon>Tribonema</taxon>
    </lineage>
</organism>
<feature type="signal peptide" evidence="5">
    <location>
        <begin position="1"/>
        <end position="31"/>
    </location>
</feature>
<evidence type="ECO:0000313" key="6">
    <source>
        <dbReference type="EMBL" id="KAG5180832.1"/>
    </source>
</evidence>
<reference evidence="6" key="1">
    <citation type="submission" date="2021-02" db="EMBL/GenBank/DDBJ databases">
        <title>First Annotated Genome of the Yellow-green Alga Tribonema minus.</title>
        <authorList>
            <person name="Mahan K.M."/>
        </authorList>
    </citation>
    <scope>NUCLEOTIDE SEQUENCE</scope>
    <source>
        <strain evidence="6">UTEX B ZZ1240</strain>
    </source>
</reference>
<name>A0A835YVG5_9STRA</name>
<keyword evidence="7" id="KW-1185">Reference proteome</keyword>
<feature type="chain" id="PRO_5032564973" description="Glycoside hydrolase family 5 domain-containing protein" evidence="5">
    <location>
        <begin position="32"/>
        <end position="573"/>
    </location>
</feature>
<dbReference type="AlphaFoldDB" id="A0A835YVG5"/>
<keyword evidence="2" id="KW-0119">Carbohydrate metabolism</keyword>
<gene>
    <name evidence="6" type="ORF">JKP88DRAFT_246573</name>
</gene>
<keyword evidence="3" id="KW-0624">Polysaccharide degradation</keyword>
<dbReference type="EMBL" id="JAFCMP010000357">
    <property type="protein sequence ID" value="KAG5180832.1"/>
    <property type="molecule type" value="Genomic_DNA"/>
</dbReference>
<keyword evidence="5" id="KW-0732">Signal</keyword>
<evidence type="ECO:0008006" key="8">
    <source>
        <dbReference type="Google" id="ProtNLM"/>
    </source>
</evidence>
<evidence type="ECO:0000256" key="3">
    <source>
        <dbReference type="ARBA" id="ARBA00023326"/>
    </source>
</evidence>
<dbReference type="SUPFAM" id="SSF51445">
    <property type="entry name" value="(Trans)glycosidases"/>
    <property type="match status" value="1"/>
</dbReference>
<evidence type="ECO:0000313" key="7">
    <source>
        <dbReference type="Proteomes" id="UP000664859"/>
    </source>
</evidence>
<evidence type="ECO:0000256" key="5">
    <source>
        <dbReference type="SAM" id="SignalP"/>
    </source>
</evidence>